<proteinExistence type="predicted"/>
<dbReference type="PANTHER" id="PTHR34387">
    <property type="entry name" value="SLR1258 PROTEIN"/>
    <property type="match status" value="1"/>
</dbReference>
<dbReference type="InterPro" id="IPR016907">
    <property type="entry name" value="UCP029033"/>
</dbReference>
<dbReference type="InterPro" id="IPR052022">
    <property type="entry name" value="26kDa_periplasmic_antigen"/>
</dbReference>
<protein>
    <submittedName>
        <fullName evidence="1">SIMPL domain-containing protein</fullName>
    </submittedName>
</protein>
<dbReference type="RefSeq" id="WP_214508511.1">
    <property type="nucleotide sequence ID" value="NZ_JAHEPS010000010.1"/>
</dbReference>
<sequence>MERSLTLPALILGAGITLGLGFIGHSISDTVTNLKALDRTVSVKGLAEKEVMANIAIWPIRFNEVSNDLPALYDTVQQKSDKVVAFLKQQGFSDEEISLSLPAIEDRTAQGYSDPNLKYRYLAKVTVSLYTPKVDKLLEARKQIAALAREGIAIGGNEYESRPEFMYTELNNIKPAMVQEATQNAREVAEKFAKDSNSSLGKIKNASQGQFIITDRDSNSPHIKNVRIVSTVTYYLSD</sequence>
<dbReference type="InterPro" id="IPR007497">
    <property type="entry name" value="SIMPL/DUF541"/>
</dbReference>
<reference evidence="1 2" key="1">
    <citation type="submission" date="2021-05" db="EMBL/GenBank/DDBJ databases">
        <title>Shewanella sp. JM162201.</title>
        <authorList>
            <person name="Xu S."/>
            <person name="Li A."/>
        </authorList>
    </citation>
    <scope>NUCLEOTIDE SEQUENCE [LARGE SCALE GENOMIC DNA]</scope>
    <source>
        <strain evidence="1 2">JM162201</strain>
    </source>
</reference>
<dbReference type="PIRSF" id="PIRSF029033">
    <property type="entry name" value="UCP029033"/>
    <property type="match status" value="1"/>
</dbReference>
<dbReference type="Pfam" id="PF04402">
    <property type="entry name" value="SIMPL"/>
    <property type="match status" value="1"/>
</dbReference>
<dbReference type="PANTHER" id="PTHR34387:SF2">
    <property type="entry name" value="SLR1258 PROTEIN"/>
    <property type="match status" value="1"/>
</dbReference>
<gene>
    <name evidence="1" type="ORF">KJI95_17590</name>
</gene>
<comment type="caution">
    <text evidence="1">The sequence shown here is derived from an EMBL/GenBank/DDBJ whole genome shotgun (WGS) entry which is preliminary data.</text>
</comment>
<dbReference type="EMBL" id="JAHEPS010000010">
    <property type="protein sequence ID" value="MBT1446310.1"/>
    <property type="molecule type" value="Genomic_DNA"/>
</dbReference>
<evidence type="ECO:0000313" key="1">
    <source>
        <dbReference type="EMBL" id="MBT1446310.1"/>
    </source>
</evidence>
<keyword evidence="2" id="KW-1185">Reference proteome</keyword>
<evidence type="ECO:0000313" key="2">
    <source>
        <dbReference type="Proteomes" id="UP001195903"/>
    </source>
</evidence>
<name>A0ABS5V7B6_9GAMM</name>
<dbReference type="Proteomes" id="UP001195903">
    <property type="component" value="Unassembled WGS sequence"/>
</dbReference>
<organism evidence="1 2">
    <name type="scientific">Shewanella jiangmenensis</name>
    <dbReference type="NCBI Taxonomy" id="2837387"/>
    <lineage>
        <taxon>Bacteria</taxon>
        <taxon>Pseudomonadati</taxon>
        <taxon>Pseudomonadota</taxon>
        <taxon>Gammaproteobacteria</taxon>
        <taxon>Alteromonadales</taxon>
        <taxon>Shewanellaceae</taxon>
        <taxon>Shewanella</taxon>
    </lineage>
</organism>
<accession>A0ABS5V7B6</accession>